<dbReference type="EMBL" id="MU858078">
    <property type="protein sequence ID" value="KAK4215589.1"/>
    <property type="molecule type" value="Genomic_DNA"/>
</dbReference>
<sequence>MRLPSWLVWYKKPEYRDIREYADNVATGRRPMSPDGRRTMIPSRLRLDRILENRTCSPMSLYDFYMYLKHIEFSAENLEFYMWFKNYEASYAKGNGDIKELDYGSIPSASQSDSSVAKIKELVPDDDESFDPEIAKETLERIAQLIAVDAICSAKSKTCSAPAPPKTGSAKPTAADLSNFQLLNPTTGAVARTELDTIVELFLSPGGTKELNIPPIMRQQAIADLQNSTHPAALKPVADHVYGLLRNCSHRNFVRLGVSNGTFETICVATALGFGNLIAGFLVVFLRGFVPYRGAHSMFEAFCAWPMWWLGMTLVLSGLRGSCFFLLLFSRRQALPWERFDDSGGKMSNQTGFMKTLSRLMIFDRRLRVKEKHLRRLQQKIVLQSIAGGSIFACACVLVFIFLPMWRETIVLPQASGPLVLGGGQDGRVA</sequence>
<reference evidence="2" key="2">
    <citation type="submission" date="2023-05" db="EMBL/GenBank/DDBJ databases">
        <authorList>
            <consortium name="Lawrence Berkeley National Laboratory"/>
            <person name="Steindorff A."/>
            <person name="Hensen N."/>
            <person name="Bonometti L."/>
            <person name="Westerberg I."/>
            <person name="Brannstrom I.O."/>
            <person name="Guillou S."/>
            <person name="Cros-Aarteil S."/>
            <person name="Calhoun S."/>
            <person name="Haridas S."/>
            <person name="Kuo A."/>
            <person name="Mondo S."/>
            <person name="Pangilinan J."/>
            <person name="Riley R."/>
            <person name="Labutti K."/>
            <person name="Andreopoulos B."/>
            <person name="Lipzen A."/>
            <person name="Chen C."/>
            <person name="Yanf M."/>
            <person name="Daum C."/>
            <person name="Ng V."/>
            <person name="Clum A."/>
            <person name="Ohm R."/>
            <person name="Martin F."/>
            <person name="Silar P."/>
            <person name="Natvig D."/>
            <person name="Lalanne C."/>
            <person name="Gautier V."/>
            <person name="Ament-Velasquez S.L."/>
            <person name="Kruys A."/>
            <person name="Hutchinson M.I."/>
            <person name="Powell A.J."/>
            <person name="Barry K."/>
            <person name="Miller A.N."/>
            <person name="Grigoriev I.V."/>
            <person name="Debuchy R."/>
            <person name="Gladieux P."/>
            <person name="Thoren M.H."/>
            <person name="Johannesson H."/>
        </authorList>
    </citation>
    <scope>NUCLEOTIDE SEQUENCE</scope>
    <source>
        <strain evidence="2">PSN293</strain>
    </source>
</reference>
<keyword evidence="3" id="KW-1185">Reference proteome</keyword>
<feature type="transmembrane region" description="Helical" evidence="1">
    <location>
        <begin position="265"/>
        <end position="286"/>
    </location>
</feature>
<dbReference type="PANTHER" id="PTHR39466">
    <property type="entry name" value="RGS DOMAIN-CONTAINING PROTEIN"/>
    <property type="match status" value="1"/>
</dbReference>
<evidence type="ECO:0008006" key="4">
    <source>
        <dbReference type="Google" id="ProtNLM"/>
    </source>
</evidence>
<evidence type="ECO:0000313" key="2">
    <source>
        <dbReference type="EMBL" id="KAK4215589.1"/>
    </source>
</evidence>
<evidence type="ECO:0000256" key="1">
    <source>
        <dbReference type="SAM" id="Phobius"/>
    </source>
</evidence>
<dbReference type="InterPro" id="IPR044926">
    <property type="entry name" value="RGS_subdomain_2"/>
</dbReference>
<dbReference type="AlphaFoldDB" id="A0AAN7B9M0"/>
<dbReference type="Gene3D" id="1.10.167.10">
    <property type="entry name" value="Regulator of G-protein Signalling 4, domain 2"/>
    <property type="match status" value="1"/>
</dbReference>
<evidence type="ECO:0000313" key="3">
    <source>
        <dbReference type="Proteomes" id="UP001301769"/>
    </source>
</evidence>
<dbReference type="InterPro" id="IPR036305">
    <property type="entry name" value="RGS_sf"/>
</dbReference>
<gene>
    <name evidence="2" type="ORF">QBC37DRAFT_121981</name>
</gene>
<dbReference type="PANTHER" id="PTHR39466:SF1">
    <property type="entry name" value="RGS DOMAIN-CONTAINING PROTEIN"/>
    <property type="match status" value="1"/>
</dbReference>
<organism evidence="2 3">
    <name type="scientific">Rhypophila decipiens</name>
    <dbReference type="NCBI Taxonomy" id="261697"/>
    <lineage>
        <taxon>Eukaryota</taxon>
        <taxon>Fungi</taxon>
        <taxon>Dikarya</taxon>
        <taxon>Ascomycota</taxon>
        <taxon>Pezizomycotina</taxon>
        <taxon>Sordariomycetes</taxon>
        <taxon>Sordariomycetidae</taxon>
        <taxon>Sordariales</taxon>
        <taxon>Naviculisporaceae</taxon>
        <taxon>Rhypophila</taxon>
    </lineage>
</organism>
<proteinExistence type="predicted"/>
<feature type="transmembrane region" description="Helical" evidence="1">
    <location>
        <begin position="381"/>
        <end position="403"/>
    </location>
</feature>
<dbReference type="SUPFAM" id="SSF48097">
    <property type="entry name" value="Regulator of G-protein signaling, RGS"/>
    <property type="match status" value="1"/>
</dbReference>
<accession>A0AAN7B9M0</accession>
<feature type="transmembrane region" description="Helical" evidence="1">
    <location>
        <begin position="306"/>
        <end position="329"/>
    </location>
</feature>
<name>A0AAN7B9M0_9PEZI</name>
<reference evidence="2" key="1">
    <citation type="journal article" date="2023" name="Mol. Phylogenet. Evol.">
        <title>Genome-scale phylogeny and comparative genomics of the fungal order Sordariales.</title>
        <authorList>
            <person name="Hensen N."/>
            <person name="Bonometti L."/>
            <person name="Westerberg I."/>
            <person name="Brannstrom I.O."/>
            <person name="Guillou S."/>
            <person name="Cros-Aarteil S."/>
            <person name="Calhoun S."/>
            <person name="Haridas S."/>
            <person name="Kuo A."/>
            <person name="Mondo S."/>
            <person name="Pangilinan J."/>
            <person name="Riley R."/>
            <person name="LaButti K."/>
            <person name="Andreopoulos B."/>
            <person name="Lipzen A."/>
            <person name="Chen C."/>
            <person name="Yan M."/>
            <person name="Daum C."/>
            <person name="Ng V."/>
            <person name="Clum A."/>
            <person name="Steindorff A."/>
            <person name="Ohm R.A."/>
            <person name="Martin F."/>
            <person name="Silar P."/>
            <person name="Natvig D.O."/>
            <person name="Lalanne C."/>
            <person name="Gautier V."/>
            <person name="Ament-Velasquez S.L."/>
            <person name="Kruys A."/>
            <person name="Hutchinson M.I."/>
            <person name="Powell A.J."/>
            <person name="Barry K."/>
            <person name="Miller A.N."/>
            <person name="Grigoriev I.V."/>
            <person name="Debuchy R."/>
            <person name="Gladieux P."/>
            <person name="Hiltunen Thoren M."/>
            <person name="Johannesson H."/>
        </authorList>
    </citation>
    <scope>NUCLEOTIDE SEQUENCE</scope>
    <source>
        <strain evidence="2">PSN293</strain>
    </source>
</reference>
<keyword evidence="1" id="KW-1133">Transmembrane helix</keyword>
<keyword evidence="1" id="KW-0472">Membrane</keyword>
<keyword evidence="1" id="KW-0812">Transmembrane</keyword>
<comment type="caution">
    <text evidence="2">The sequence shown here is derived from an EMBL/GenBank/DDBJ whole genome shotgun (WGS) entry which is preliminary data.</text>
</comment>
<protein>
    <recommendedName>
        <fullName evidence="4">RGS domain-containing protein</fullName>
    </recommendedName>
</protein>
<dbReference type="Proteomes" id="UP001301769">
    <property type="component" value="Unassembled WGS sequence"/>
</dbReference>